<dbReference type="Gene3D" id="1.10.10.10">
    <property type="entry name" value="Winged helix-like DNA-binding domain superfamily/Winged helix DNA-binding domain"/>
    <property type="match status" value="1"/>
</dbReference>
<dbReference type="Gene3D" id="3.30.450.40">
    <property type="match status" value="1"/>
</dbReference>
<dbReference type="GO" id="GO:0003677">
    <property type="term" value="F:DNA binding"/>
    <property type="evidence" value="ECO:0007669"/>
    <property type="project" value="UniProtKB-KW"/>
</dbReference>
<dbReference type="AlphaFoldDB" id="A0A075P9G4"/>
<evidence type="ECO:0000256" key="3">
    <source>
        <dbReference type="ARBA" id="ARBA00023163"/>
    </source>
</evidence>
<dbReference type="PROSITE" id="PS51077">
    <property type="entry name" value="HTH_ICLR"/>
    <property type="match status" value="1"/>
</dbReference>
<dbReference type="PANTHER" id="PTHR30136:SF35">
    <property type="entry name" value="HTH-TYPE TRANSCRIPTIONAL REGULATOR RV1719"/>
    <property type="match status" value="1"/>
</dbReference>
<dbReference type="EMBL" id="CP008849">
    <property type="protein sequence ID" value="AIF99947.1"/>
    <property type="molecule type" value="Genomic_DNA"/>
</dbReference>
<feature type="domain" description="IclR-ED" evidence="5">
    <location>
        <begin position="74"/>
        <end position="257"/>
    </location>
</feature>
<dbReference type="KEGG" id="aal:EP13_15345"/>
<dbReference type="SUPFAM" id="SSF55781">
    <property type="entry name" value="GAF domain-like"/>
    <property type="match status" value="1"/>
</dbReference>
<evidence type="ECO:0000259" key="5">
    <source>
        <dbReference type="PROSITE" id="PS51078"/>
    </source>
</evidence>
<organism evidence="6 7">
    <name type="scientific">Alteromonas australica</name>
    <dbReference type="NCBI Taxonomy" id="589873"/>
    <lineage>
        <taxon>Bacteria</taxon>
        <taxon>Pseudomonadati</taxon>
        <taxon>Pseudomonadota</taxon>
        <taxon>Gammaproteobacteria</taxon>
        <taxon>Alteromonadales</taxon>
        <taxon>Alteromonadaceae</taxon>
        <taxon>Alteromonas/Salinimonas group</taxon>
        <taxon>Alteromonas</taxon>
    </lineage>
</organism>
<evidence type="ECO:0000256" key="2">
    <source>
        <dbReference type="ARBA" id="ARBA00023125"/>
    </source>
</evidence>
<dbReference type="GO" id="GO:0045892">
    <property type="term" value="P:negative regulation of DNA-templated transcription"/>
    <property type="evidence" value="ECO:0007669"/>
    <property type="project" value="TreeGrafter"/>
</dbReference>
<dbReference type="Pfam" id="PF01614">
    <property type="entry name" value="IclR_C"/>
    <property type="match status" value="1"/>
</dbReference>
<dbReference type="Pfam" id="PF09339">
    <property type="entry name" value="HTH_IclR"/>
    <property type="match status" value="1"/>
</dbReference>
<evidence type="ECO:0000313" key="6">
    <source>
        <dbReference type="EMBL" id="AIF99947.1"/>
    </source>
</evidence>
<name>A0A075P9G4_9ALTE</name>
<evidence type="ECO:0000259" key="4">
    <source>
        <dbReference type="PROSITE" id="PS51077"/>
    </source>
</evidence>
<dbReference type="SUPFAM" id="SSF46785">
    <property type="entry name" value="Winged helix' DNA-binding domain"/>
    <property type="match status" value="1"/>
</dbReference>
<dbReference type="GO" id="GO:0003700">
    <property type="term" value="F:DNA-binding transcription factor activity"/>
    <property type="evidence" value="ECO:0007669"/>
    <property type="project" value="TreeGrafter"/>
</dbReference>
<feature type="domain" description="HTH iclR-type" evidence="4">
    <location>
        <begin position="11"/>
        <end position="73"/>
    </location>
</feature>
<gene>
    <name evidence="6" type="ORF">EP13_15345</name>
</gene>
<proteinExistence type="predicted"/>
<keyword evidence="7" id="KW-1185">Reference proteome</keyword>
<dbReference type="InterPro" id="IPR029016">
    <property type="entry name" value="GAF-like_dom_sf"/>
</dbReference>
<dbReference type="PANTHER" id="PTHR30136">
    <property type="entry name" value="HELIX-TURN-HELIX TRANSCRIPTIONAL REGULATOR, ICLR FAMILY"/>
    <property type="match status" value="1"/>
</dbReference>
<reference evidence="6 7" key="1">
    <citation type="submission" date="2014-06" db="EMBL/GenBank/DDBJ databases">
        <title>Genomes of Alteromonas australica, a world apart.</title>
        <authorList>
            <person name="Gonzaga A."/>
            <person name="Lopez-Perez M."/>
            <person name="Rodriguez-Valera F."/>
        </authorList>
    </citation>
    <scope>NUCLEOTIDE SEQUENCE [LARGE SCALE GENOMIC DNA]</scope>
    <source>
        <strain evidence="6 7">H 17</strain>
    </source>
</reference>
<dbReference type="InterPro" id="IPR050707">
    <property type="entry name" value="HTH_MetabolicPath_Reg"/>
</dbReference>
<protein>
    <submittedName>
        <fullName evidence="6">IclR family transcriptional regulator</fullName>
    </submittedName>
</protein>
<dbReference type="SMART" id="SM00346">
    <property type="entry name" value="HTH_ICLR"/>
    <property type="match status" value="1"/>
</dbReference>
<dbReference type="InterPro" id="IPR036390">
    <property type="entry name" value="WH_DNA-bd_sf"/>
</dbReference>
<dbReference type="InterPro" id="IPR036388">
    <property type="entry name" value="WH-like_DNA-bd_sf"/>
</dbReference>
<keyword evidence="2" id="KW-0238">DNA-binding</keyword>
<sequence length="257" mass="27537">MLEAGSSKQGIQVISRAVKVLRALEGKPDGLSLSAIANEVDLPRSTVQRIVGALATEGFLISASPTSRVRLGPSLVSLGSAAKVDIDRVILPYMKRLSKEIEETVDLSVQDGNAMIFIDQVIADSQKLRAVSGVGDAFPIHSCANGKAILASKPDNEVAAILANASFTKLTPYTLSEASSLQLEIEKIRKKGVAFDREEHCEGVCAIGIAIEDPYGRNIAISIPIPSVRFNRNKREISDKLIEYKAIIEKALGASLQ</sequence>
<dbReference type="GeneID" id="78256267"/>
<dbReference type="RefSeq" id="WP_044057993.1">
    <property type="nucleotide sequence ID" value="NZ_CBCSKJ010000002.1"/>
</dbReference>
<accession>A0A075P9G4</accession>
<dbReference type="Proteomes" id="UP000056090">
    <property type="component" value="Chromosome"/>
</dbReference>
<dbReference type="PROSITE" id="PS51078">
    <property type="entry name" value="ICLR_ED"/>
    <property type="match status" value="1"/>
</dbReference>
<dbReference type="InterPro" id="IPR005471">
    <property type="entry name" value="Tscrpt_reg_IclR_N"/>
</dbReference>
<keyword evidence="1" id="KW-0805">Transcription regulation</keyword>
<evidence type="ECO:0000313" key="7">
    <source>
        <dbReference type="Proteomes" id="UP000056090"/>
    </source>
</evidence>
<dbReference type="eggNOG" id="COG1414">
    <property type="taxonomic scope" value="Bacteria"/>
</dbReference>
<dbReference type="InterPro" id="IPR014757">
    <property type="entry name" value="Tscrpt_reg_IclR_C"/>
</dbReference>
<evidence type="ECO:0000256" key="1">
    <source>
        <dbReference type="ARBA" id="ARBA00023015"/>
    </source>
</evidence>
<keyword evidence="3" id="KW-0804">Transcription</keyword>